<name>A0A1Y0HS49_9BACT</name>
<accession>A0A1Y0HS49</accession>
<organism evidence="3 4">
    <name type="scientific">Sulfurospirillum diekertiae</name>
    <dbReference type="NCBI Taxonomy" id="1854492"/>
    <lineage>
        <taxon>Bacteria</taxon>
        <taxon>Pseudomonadati</taxon>
        <taxon>Campylobacterota</taxon>
        <taxon>Epsilonproteobacteria</taxon>
        <taxon>Campylobacterales</taxon>
        <taxon>Sulfurospirillaceae</taxon>
        <taxon>Sulfurospirillum</taxon>
    </lineage>
</organism>
<dbReference type="PANTHER" id="PTHR12521">
    <property type="entry name" value="PROTEIN C6ORF130"/>
    <property type="match status" value="1"/>
</dbReference>
<dbReference type="SUPFAM" id="SSF52949">
    <property type="entry name" value="Macro domain-like"/>
    <property type="match status" value="1"/>
</dbReference>
<dbReference type="GO" id="GO:0140291">
    <property type="term" value="P:peptidyl-glutamate ADP-deribosylation"/>
    <property type="evidence" value="ECO:0007669"/>
    <property type="project" value="TreeGrafter"/>
</dbReference>
<comment type="catalytic activity">
    <reaction evidence="1">
        <text>an N-(ADP-alpha-D-ribosyl)-thymidine in DNA + H2O = a thymidine in DNA + ADP-D-ribose</text>
        <dbReference type="Rhea" id="RHEA:71655"/>
        <dbReference type="Rhea" id="RHEA-COMP:13556"/>
        <dbReference type="Rhea" id="RHEA-COMP:18051"/>
        <dbReference type="ChEBI" id="CHEBI:15377"/>
        <dbReference type="ChEBI" id="CHEBI:57967"/>
        <dbReference type="ChEBI" id="CHEBI:137386"/>
        <dbReference type="ChEBI" id="CHEBI:191199"/>
    </reaction>
    <physiologicalReaction direction="left-to-right" evidence="1">
        <dbReference type="Rhea" id="RHEA:71656"/>
    </physiologicalReaction>
</comment>
<evidence type="ECO:0000256" key="1">
    <source>
        <dbReference type="ARBA" id="ARBA00035885"/>
    </source>
</evidence>
<dbReference type="KEGG" id="suls:Sdiek1_2850"/>
<dbReference type="CDD" id="cd02901">
    <property type="entry name" value="Macro_Poa1p-like"/>
    <property type="match status" value="1"/>
</dbReference>
<dbReference type="Gene3D" id="3.40.220.10">
    <property type="entry name" value="Leucine Aminopeptidase, subunit E, domain 1"/>
    <property type="match status" value="1"/>
</dbReference>
<proteinExistence type="predicted"/>
<keyword evidence="4" id="KW-1185">Reference proteome</keyword>
<evidence type="ECO:0000313" key="4">
    <source>
        <dbReference type="Proteomes" id="UP000196005"/>
    </source>
</evidence>
<dbReference type="InterPro" id="IPR002589">
    <property type="entry name" value="Macro_dom"/>
</dbReference>
<gene>
    <name evidence="3" type="ORF">Sdiek1_2850</name>
</gene>
<feature type="domain" description="Macro" evidence="2">
    <location>
        <begin position="1"/>
        <end position="152"/>
    </location>
</feature>
<dbReference type="InterPro" id="IPR050892">
    <property type="entry name" value="ADP-ribose_metab_enzymes"/>
</dbReference>
<dbReference type="AlphaFoldDB" id="A0A1Y0HS49"/>
<sequence length="338" mass="39079">MLQLITGNILSSNADCLVNTVNCEGFMGKGLAYQFKNQFPETNKSYIEACKQNLLHPGKLHYHIENGKFIVNFPTKDKWRENSKLEYIENGMKSLIKLINSENIKSIAIPPLGSGNGGLQWEEVKNIILNNVNPLINNIDITIYEPSLSYKATVKQVPKLNMSHLILMHIKNDLQRFSKFRLQKTAFFLNVFSHNNYFKFEPHIYGPYSHSLEILSRDIKEFQEYHKFKTDKALEFAKQTLLSQKVEKDLKNFIPSIQKATSFINNISSNEELELISTICFIVYEHSSLDSNSIIEKIHTWSELKKEKFSDKQINNGLSKLTEQNIFHKNIFGAFSFK</sequence>
<dbReference type="RefSeq" id="WP_087439662.1">
    <property type="nucleotide sequence ID" value="NZ_CP021416.1"/>
</dbReference>
<dbReference type="PROSITE" id="PS51154">
    <property type="entry name" value="MACRO"/>
    <property type="match status" value="1"/>
</dbReference>
<dbReference type="OrthoDB" id="9780211at2"/>
<evidence type="ECO:0000259" key="2">
    <source>
        <dbReference type="PROSITE" id="PS51154"/>
    </source>
</evidence>
<reference evidence="4" key="1">
    <citation type="submission" date="2017-05" db="EMBL/GenBank/DDBJ databases">
        <title>Dechlorination kinetics govern the competition between two new strains of the genus Sulfurospirillum.</title>
        <authorList>
            <person name="Buttet G.F."/>
            <person name="Murray A.M."/>
            <person name="Goris T."/>
            <person name="Burion M."/>
            <person name="Lin B."/>
            <person name="Rolle M."/>
            <person name="Maillard J."/>
        </authorList>
    </citation>
    <scope>NUCLEOTIDE SEQUENCE [LARGE SCALE GENOMIC DNA]</scope>
    <source>
        <strain evidence="4">SL2-1</strain>
    </source>
</reference>
<dbReference type="EMBL" id="CP021416">
    <property type="protein sequence ID" value="ARU49993.1"/>
    <property type="molecule type" value="Genomic_DNA"/>
</dbReference>
<dbReference type="SMART" id="SM00506">
    <property type="entry name" value="A1pp"/>
    <property type="match status" value="1"/>
</dbReference>
<dbReference type="PANTHER" id="PTHR12521:SF0">
    <property type="entry name" value="ADP-RIBOSE GLYCOHYDROLASE OARD1"/>
    <property type="match status" value="1"/>
</dbReference>
<evidence type="ECO:0000313" key="3">
    <source>
        <dbReference type="EMBL" id="ARU49993.1"/>
    </source>
</evidence>
<dbReference type="Pfam" id="PF01661">
    <property type="entry name" value="Macro"/>
    <property type="match status" value="1"/>
</dbReference>
<protein>
    <recommendedName>
        <fullName evidence="2">Macro domain-containing protein</fullName>
    </recommendedName>
</protein>
<dbReference type="Proteomes" id="UP000196005">
    <property type="component" value="Chromosome"/>
</dbReference>
<dbReference type="InterPro" id="IPR043472">
    <property type="entry name" value="Macro_dom-like"/>
</dbReference>